<protein>
    <submittedName>
        <fullName evidence="3">Uncharacterized protein</fullName>
    </submittedName>
</protein>
<organism evidence="3 4">
    <name type="scientific">Devosia albogilva</name>
    <dbReference type="NCBI Taxonomy" id="429726"/>
    <lineage>
        <taxon>Bacteria</taxon>
        <taxon>Pseudomonadati</taxon>
        <taxon>Pseudomonadota</taxon>
        <taxon>Alphaproteobacteria</taxon>
        <taxon>Hyphomicrobiales</taxon>
        <taxon>Devosiaceae</taxon>
        <taxon>Devosia</taxon>
    </lineage>
</organism>
<keyword evidence="4" id="KW-1185">Reference proteome</keyword>
<evidence type="ECO:0000256" key="2">
    <source>
        <dbReference type="SAM" id="Phobius"/>
    </source>
</evidence>
<proteinExistence type="predicted"/>
<evidence type="ECO:0000256" key="1">
    <source>
        <dbReference type="SAM" id="MobiDB-lite"/>
    </source>
</evidence>
<feature type="compositionally biased region" description="Basic and acidic residues" evidence="1">
    <location>
        <begin position="60"/>
        <end position="71"/>
    </location>
</feature>
<keyword evidence="2" id="KW-0472">Membrane</keyword>
<feature type="transmembrane region" description="Helical" evidence="2">
    <location>
        <begin position="32"/>
        <end position="52"/>
    </location>
</feature>
<gene>
    <name evidence="3" type="ORF">ACFSX5_09415</name>
</gene>
<reference evidence="4" key="1">
    <citation type="journal article" date="2019" name="Int. J. Syst. Evol. Microbiol.">
        <title>The Global Catalogue of Microorganisms (GCM) 10K type strain sequencing project: providing services to taxonomists for standard genome sequencing and annotation.</title>
        <authorList>
            <consortium name="The Broad Institute Genomics Platform"/>
            <consortium name="The Broad Institute Genome Sequencing Center for Infectious Disease"/>
            <person name="Wu L."/>
            <person name="Ma J."/>
        </authorList>
    </citation>
    <scope>NUCLEOTIDE SEQUENCE [LARGE SCALE GENOMIC DNA]</scope>
    <source>
        <strain evidence="4">CCM 7427</strain>
    </source>
</reference>
<sequence length="83" mass="8966">MSHHHRDLPLGIYVLIGVSVVNFELFGPGTTVVVGLGTIILAMLAALVGHELRRRMIPPDPRKRVGRRDEQAVNTTATGGARS</sequence>
<dbReference type="EMBL" id="JBHUNP010000001">
    <property type="protein sequence ID" value="MFD2648009.1"/>
    <property type="molecule type" value="Genomic_DNA"/>
</dbReference>
<dbReference type="RefSeq" id="WP_386833074.1">
    <property type="nucleotide sequence ID" value="NZ_JBHUNP010000001.1"/>
</dbReference>
<evidence type="ECO:0000313" key="4">
    <source>
        <dbReference type="Proteomes" id="UP001597521"/>
    </source>
</evidence>
<dbReference type="Proteomes" id="UP001597521">
    <property type="component" value="Unassembled WGS sequence"/>
</dbReference>
<feature type="region of interest" description="Disordered" evidence="1">
    <location>
        <begin position="58"/>
        <end position="83"/>
    </location>
</feature>
<accession>A0ABW5QL00</accession>
<name>A0ABW5QL00_9HYPH</name>
<evidence type="ECO:0000313" key="3">
    <source>
        <dbReference type="EMBL" id="MFD2648009.1"/>
    </source>
</evidence>
<feature type="compositionally biased region" description="Polar residues" evidence="1">
    <location>
        <begin position="72"/>
        <end position="83"/>
    </location>
</feature>
<keyword evidence="2" id="KW-0812">Transmembrane</keyword>
<comment type="caution">
    <text evidence="3">The sequence shown here is derived from an EMBL/GenBank/DDBJ whole genome shotgun (WGS) entry which is preliminary data.</text>
</comment>
<keyword evidence="2" id="KW-1133">Transmembrane helix</keyword>